<evidence type="ECO:0000256" key="1">
    <source>
        <dbReference type="ARBA" id="ARBA00022729"/>
    </source>
</evidence>
<dbReference type="InterPro" id="IPR005220">
    <property type="entry name" value="CarO-like"/>
</dbReference>
<accession>A0A6M0RQM6</accession>
<keyword evidence="1 2" id="KW-0732">Signal</keyword>
<evidence type="ECO:0000313" key="3">
    <source>
        <dbReference type="EMBL" id="NEZ58568.1"/>
    </source>
</evidence>
<dbReference type="AlphaFoldDB" id="A0A6M0RQM6"/>
<feature type="chain" id="PRO_5026949553" evidence="2">
    <location>
        <begin position="21"/>
        <end position="112"/>
    </location>
</feature>
<dbReference type="SUPFAM" id="SSF101756">
    <property type="entry name" value="Hypothetical protein YgiW"/>
    <property type="match status" value="1"/>
</dbReference>
<dbReference type="EMBL" id="QXHD01000004">
    <property type="protein sequence ID" value="NEZ58568.1"/>
    <property type="molecule type" value="Genomic_DNA"/>
</dbReference>
<dbReference type="Pfam" id="PF04076">
    <property type="entry name" value="BOF"/>
    <property type="match status" value="1"/>
</dbReference>
<dbReference type="Proteomes" id="UP000481033">
    <property type="component" value="Unassembled WGS sequence"/>
</dbReference>
<reference evidence="3 4" key="1">
    <citation type="journal article" date="2020" name="Microb. Ecol.">
        <title>Ecogenomics of the Marine Benthic Filamentous Cyanobacterium Adonisia.</title>
        <authorList>
            <person name="Walter J.M."/>
            <person name="Coutinho F.H."/>
            <person name="Leomil L."/>
            <person name="Hargreaves P.I."/>
            <person name="Campeao M.E."/>
            <person name="Vieira V.V."/>
            <person name="Silva B.S."/>
            <person name="Fistarol G.O."/>
            <person name="Salomon P.S."/>
            <person name="Sawabe T."/>
            <person name="Mino S."/>
            <person name="Hosokawa M."/>
            <person name="Miyashita H."/>
            <person name="Maruyama F."/>
            <person name="van Verk M.C."/>
            <person name="Dutilh B.E."/>
            <person name="Thompson C.C."/>
            <person name="Thompson F.L."/>
        </authorList>
    </citation>
    <scope>NUCLEOTIDE SEQUENCE [LARGE SCALE GENOMIC DNA]</scope>
    <source>
        <strain evidence="3 4">CCMR0081</strain>
    </source>
</reference>
<dbReference type="NCBIfam" id="NF033674">
    <property type="entry name" value="stress_OB_fold"/>
    <property type="match status" value="1"/>
</dbReference>
<gene>
    <name evidence="3" type="ORF">DXZ20_23555</name>
</gene>
<dbReference type="RefSeq" id="WP_163701218.1">
    <property type="nucleotide sequence ID" value="NZ_QXHD01000004.1"/>
</dbReference>
<protein>
    <submittedName>
        <fullName evidence="3">NirD/YgiW/YdeI family stress tolerance protein</fullName>
    </submittedName>
</protein>
<evidence type="ECO:0000313" key="4">
    <source>
        <dbReference type="Proteomes" id="UP000481033"/>
    </source>
</evidence>
<dbReference type="Gene3D" id="2.40.50.200">
    <property type="entry name" value="Bacterial OB-fold"/>
    <property type="match status" value="1"/>
</dbReference>
<organism evidence="3 4">
    <name type="scientific">Adonisia turfae CCMR0081</name>
    <dbReference type="NCBI Taxonomy" id="2292702"/>
    <lineage>
        <taxon>Bacteria</taxon>
        <taxon>Bacillati</taxon>
        <taxon>Cyanobacteriota</taxon>
        <taxon>Adonisia</taxon>
        <taxon>Adonisia turfae</taxon>
    </lineage>
</organism>
<evidence type="ECO:0000256" key="2">
    <source>
        <dbReference type="SAM" id="SignalP"/>
    </source>
</evidence>
<dbReference type="InterPro" id="IPR036700">
    <property type="entry name" value="BOBF_sf"/>
</dbReference>
<comment type="caution">
    <text evidence="3">The sequence shown here is derived from an EMBL/GenBank/DDBJ whole genome shotgun (WGS) entry which is preliminary data.</text>
</comment>
<keyword evidence="4" id="KW-1185">Reference proteome</keyword>
<name>A0A6M0RQM6_9CYAN</name>
<feature type="signal peptide" evidence="2">
    <location>
        <begin position="1"/>
        <end position="20"/>
    </location>
</feature>
<proteinExistence type="predicted"/>
<sequence>MKTLLLGASATTITVLTGLAMPGMTQTQTTVETLRSNNIVTLSGEVVRLMGDDFLLDDGTGQIEIDAETSAMREAAISVNTTVTVTGYYDDDEFEALTLTPNGGETIPVLDD</sequence>